<feature type="signal peptide" evidence="2">
    <location>
        <begin position="1"/>
        <end position="21"/>
    </location>
</feature>
<organism evidence="4 5">
    <name type="scientific">Archangium violaceum Cb vi76</name>
    <dbReference type="NCBI Taxonomy" id="1406225"/>
    <lineage>
        <taxon>Bacteria</taxon>
        <taxon>Pseudomonadati</taxon>
        <taxon>Myxococcota</taxon>
        <taxon>Myxococcia</taxon>
        <taxon>Myxococcales</taxon>
        <taxon>Cystobacterineae</taxon>
        <taxon>Archangiaceae</taxon>
        <taxon>Archangium</taxon>
    </lineage>
</organism>
<evidence type="ECO:0000256" key="1">
    <source>
        <dbReference type="SAM" id="MobiDB-lite"/>
    </source>
</evidence>
<protein>
    <recommendedName>
        <fullName evidence="3">FecR protein domain-containing protein</fullName>
    </recommendedName>
</protein>
<dbReference type="Pfam" id="PF04773">
    <property type="entry name" value="FecR"/>
    <property type="match status" value="1"/>
</dbReference>
<name>A0A084SS85_9BACT</name>
<feature type="chain" id="PRO_5001781743" description="FecR protein domain-containing protein" evidence="2">
    <location>
        <begin position="22"/>
        <end position="658"/>
    </location>
</feature>
<evidence type="ECO:0000313" key="4">
    <source>
        <dbReference type="EMBL" id="KFA91320.1"/>
    </source>
</evidence>
<keyword evidence="2" id="KW-0732">Signal</keyword>
<proteinExistence type="predicted"/>
<comment type="caution">
    <text evidence="4">The sequence shown here is derived from an EMBL/GenBank/DDBJ whole genome shotgun (WGS) entry which is preliminary data.</text>
</comment>
<evidence type="ECO:0000259" key="3">
    <source>
        <dbReference type="Pfam" id="PF04773"/>
    </source>
</evidence>
<dbReference type="PANTHER" id="PTHR38731">
    <property type="entry name" value="LIPL45-RELATED LIPOPROTEIN-RELATED"/>
    <property type="match status" value="1"/>
</dbReference>
<dbReference type="AlphaFoldDB" id="A0A084SS85"/>
<accession>A0A084SS85</accession>
<dbReference type="Proteomes" id="UP000028547">
    <property type="component" value="Unassembled WGS sequence"/>
</dbReference>
<feature type="domain" description="FecR protein" evidence="3">
    <location>
        <begin position="84"/>
        <end position="186"/>
    </location>
</feature>
<feature type="region of interest" description="Disordered" evidence="1">
    <location>
        <begin position="63"/>
        <end position="87"/>
    </location>
</feature>
<evidence type="ECO:0000313" key="5">
    <source>
        <dbReference type="Proteomes" id="UP000028547"/>
    </source>
</evidence>
<dbReference type="PROSITE" id="PS51257">
    <property type="entry name" value="PROKAR_LIPOPROTEIN"/>
    <property type="match status" value="1"/>
</dbReference>
<dbReference type="EMBL" id="JPMI01000150">
    <property type="protein sequence ID" value="KFA91320.1"/>
    <property type="molecule type" value="Genomic_DNA"/>
</dbReference>
<gene>
    <name evidence="4" type="ORF">Q664_22805</name>
</gene>
<dbReference type="PANTHER" id="PTHR38731:SF3">
    <property type="entry name" value="BLL6125 PROTEIN"/>
    <property type="match status" value="1"/>
</dbReference>
<reference evidence="4 5" key="1">
    <citation type="submission" date="2014-07" db="EMBL/GenBank/DDBJ databases">
        <title>Draft Genome Sequence of Gephyronic Acid Producer, Cystobacter violaceus Strain Cb vi76.</title>
        <authorList>
            <person name="Stevens D.C."/>
            <person name="Young J."/>
            <person name="Carmichael R."/>
            <person name="Tan J."/>
            <person name="Taylor R.E."/>
        </authorList>
    </citation>
    <scope>NUCLEOTIDE SEQUENCE [LARGE SCALE GENOMIC DNA]</scope>
    <source>
        <strain evidence="4 5">Cb vi76</strain>
    </source>
</reference>
<sequence length="658" mass="69488">MSSLRPRLVSALCLLLATACGDEEPVPAPVPAPPPPAAVEQKPVAVPEAKAVELARLESVKGEARLERGGKQSPAVRGPLSRGDAVETGADGSVTVRFADGRTVEVGPDARFVLEEDSSGVVMAVSRGFVLSRVPADQPKGPAGPKVQLTLLTPFGLTRVGSDGSAVKVDVGPDEGRVEVLLGTVEVVAKNGQTVKAEQGQVASVKVGGVTTRVLELAPVEVTVHAGTGRAEWRQKGSARWRGVDRDGESLKAGDSVRVRRGTALLKLEGSESTLSLGAGGELVVEDVSRAGSTDEARLDLRKGELGLMLASGRASRVVLPGLSLESSGAARLEVRRTGDGFTVDSRAGDVTLVRGGAREPLHAGERATVAGEATAKVEALARAPLALPSVEGQQVFQRRLPEVSLTWEEAGEVRVEVASDADFKKPVLAGAARNGFVNVTPPARGSLFWRVRRLDGSVVARGNASFGPERSTKGELDRLRNRVPEGPEKTTIFFQDKPPAVTFTCEAVQGAASYRVAVYRTGELRQPVAERTASAPQVPLEAGILKEGSFLWSVTPVAPSGQPIRGGRMNKLELVFDNSVPTLVINAPREGQRAGPRVRVTGVAPVDSKLSVNGRPVNLDSKHRFNTWVVPEGRPPLVVFKLSRPRAPDVYTVRTLK</sequence>
<dbReference type="InterPro" id="IPR006860">
    <property type="entry name" value="FecR"/>
</dbReference>
<evidence type="ECO:0000256" key="2">
    <source>
        <dbReference type="SAM" id="SignalP"/>
    </source>
</evidence>